<feature type="transmembrane region" description="Helical" evidence="10">
    <location>
        <begin position="181"/>
        <end position="202"/>
    </location>
</feature>
<name>A0A1I2HD98_9BACT</name>
<evidence type="ECO:0000256" key="10">
    <source>
        <dbReference type="SAM" id="Phobius"/>
    </source>
</evidence>
<evidence type="ECO:0000256" key="3">
    <source>
        <dbReference type="ARBA" id="ARBA00022449"/>
    </source>
</evidence>
<dbReference type="AlphaFoldDB" id="A0A1I2HD98"/>
<dbReference type="InterPro" id="IPR050222">
    <property type="entry name" value="MATE_MdtK"/>
</dbReference>
<dbReference type="STRING" id="655355.SAMN05216283_10446"/>
<feature type="transmembrane region" description="Helical" evidence="10">
    <location>
        <begin position="152"/>
        <end position="169"/>
    </location>
</feature>
<proteinExistence type="predicted"/>
<keyword evidence="3" id="KW-0050">Antiport</keyword>
<keyword evidence="12" id="KW-1185">Reference proteome</keyword>
<protein>
    <recommendedName>
        <fullName evidence="9">Multidrug-efflux transporter</fullName>
    </recommendedName>
</protein>
<dbReference type="InterPro" id="IPR048279">
    <property type="entry name" value="MdtK-like"/>
</dbReference>
<evidence type="ECO:0000256" key="1">
    <source>
        <dbReference type="ARBA" id="ARBA00004651"/>
    </source>
</evidence>
<organism evidence="11 12">
    <name type="scientific">Sunxiuqinia elliptica</name>
    <dbReference type="NCBI Taxonomy" id="655355"/>
    <lineage>
        <taxon>Bacteria</taxon>
        <taxon>Pseudomonadati</taxon>
        <taxon>Bacteroidota</taxon>
        <taxon>Bacteroidia</taxon>
        <taxon>Marinilabiliales</taxon>
        <taxon>Prolixibacteraceae</taxon>
        <taxon>Sunxiuqinia</taxon>
    </lineage>
</organism>
<dbReference type="Pfam" id="PF01554">
    <property type="entry name" value="MatE"/>
    <property type="match status" value="2"/>
</dbReference>
<feature type="transmembrane region" description="Helical" evidence="10">
    <location>
        <begin position="436"/>
        <end position="455"/>
    </location>
</feature>
<keyword evidence="8 10" id="KW-0472">Membrane</keyword>
<dbReference type="Proteomes" id="UP000198964">
    <property type="component" value="Unassembled WGS sequence"/>
</dbReference>
<evidence type="ECO:0000256" key="6">
    <source>
        <dbReference type="ARBA" id="ARBA00022989"/>
    </source>
</evidence>
<feature type="transmembrane region" description="Helical" evidence="10">
    <location>
        <begin position="268"/>
        <end position="287"/>
    </location>
</feature>
<feature type="transmembrane region" description="Helical" evidence="10">
    <location>
        <begin position="71"/>
        <end position="92"/>
    </location>
</feature>
<feature type="transmembrane region" description="Helical" evidence="10">
    <location>
        <begin position="374"/>
        <end position="395"/>
    </location>
</feature>
<keyword evidence="7" id="KW-0406">Ion transport</keyword>
<evidence type="ECO:0000256" key="8">
    <source>
        <dbReference type="ARBA" id="ARBA00023136"/>
    </source>
</evidence>
<evidence type="ECO:0000256" key="2">
    <source>
        <dbReference type="ARBA" id="ARBA00022448"/>
    </source>
</evidence>
<dbReference type="GO" id="GO:0015297">
    <property type="term" value="F:antiporter activity"/>
    <property type="evidence" value="ECO:0007669"/>
    <property type="project" value="UniProtKB-KW"/>
</dbReference>
<feature type="transmembrane region" description="Helical" evidence="10">
    <location>
        <begin position="293"/>
        <end position="318"/>
    </location>
</feature>
<dbReference type="InterPro" id="IPR002528">
    <property type="entry name" value="MATE_fam"/>
</dbReference>
<feature type="transmembrane region" description="Helical" evidence="10">
    <location>
        <begin position="37"/>
        <end position="59"/>
    </location>
</feature>
<evidence type="ECO:0000256" key="9">
    <source>
        <dbReference type="ARBA" id="ARBA00031636"/>
    </source>
</evidence>
<reference evidence="11 12" key="1">
    <citation type="submission" date="2016-10" db="EMBL/GenBank/DDBJ databases">
        <authorList>
            <person name="de Groot N.N."/>
        </authorList>
    </citation>
    <scope>NUCLEOTIDE SEQUENCE [LARGE SCALE GENOMIC DNA]</scope>
    <source>
        <strain evidence="11 12">CGMCC 1.9156</strain>
    </source>
</reference>
<dbReference type="GO" id="GO:0006811">
    <property type="term" value="P:monoatomic ion transport"/>
    <property type="evidence" value="ECO:0007669"/>
    <property type="project" value="UniProtKB-KW"/>
</dbReference>
<dbReference type="CDD" id="cd13131">
    <property type="entry name" value="MATE_NorM_like"/>
    <property type="match status" value="1"/>
</dbReference>
<evidence type="ECO:0000313" key="12">
    <source>
        <dbReference type="Proteomes" id="UP000198964"/>
    </source>
</evidence>
<feature type="transmembrane region" description="Helical" evidence="10">
    <location>
        <begin position="339"/>
        <end position="362"/>
    </location>
</feature>
<feature type="transmembrane region" description="Helical" evidence="10">
    <location>
        <begin position="113"/>
        <end position="132"/>
    </location>
</feature>
<gene>
    <name evidence="11" type="ORF">SAMN05216283_10446</name>
</gene>
<comment type="subcellular location">
    <subcellularLocation>
        <location evidence="1">Cell membrane</location>
        <topology evidence="1">Multi-pass membrane protein</topology>
    </subcellularLocation>
</comment>
<keyword evidence="6 10" id="KW-1133">Transmembrane helix</keyword>
<dbReference type="GO" id="GO:0005886">
    <property type="term" value="C:plasma membrane"/>
    <property type="evidence" value="ECO:0007669"/>
    <property type="project" value="UniProtKB-SubCell"/>
</dbReference>
<dbReference type="GO" id="GO:0042910">
    <property type="term" value="F:xenobiotic transmembrane transporter activity"/>
    <property type="evidence" value="ECO:0007669"/>
    <property type="project" value="InterPro"/>
</dbReference>
<keyword evidence="5 10" id="KW-0812">Transmembrane</keyword>
<keyword evidence="2" id="KW-0813">Transport</keyword>
<feature type="transmembrane region" description="Helical" evidence="10">
    <location>
        <begin position="214"/>
        <end position="234"/>
    </location>
</feature>
<dbReference type="NCBIfam" id="TIGR00797">
    <property type="entry name" value="matE"/>
    <property type="match status" value="1"/>
</dbReference>
<evidence type="ECO:0000256" key="7">
    <source>
        <dbReference type="ARBA" id="ARBA00023065"/>
    </source>
</evidence>
<evidence type="ECO:0000256" key="5">
    <source>
        <dbReference type="ARBA" id="ARBA00022692"/>
    </source>
</evidence>
<sequence>MLIKGQGLAQPQSLIVFYMMKRIWRLYRPHYAETRRLALPVIVAQIGQITVGLADNMMIGRLGKTELAAAAFANTLFSLPLIFGMGFAMAITPLTGKATGSNDYSELKSLKKAAFGANGVMAAILIAASTLLYSAMPYMHQPESILEYSQQYFSVIGLSIIPLMLFLSGKQFAEGLSNTKLAMMITLGANVFNILGNYMLIFGKWGAPELGLVGAGWSTLFARVLMAIGMLVFIRKLHREQLKSVVINFKELAASTLKIIKLGIPMGLHMFSESSAFIVAGIMMGWISETGLAAHQIVISLSTFGFMLYQGIGVSTTIRISQLAGRQVPALIKRASNASIQIVFGMVIIISIAFVSMSTWLPTLFTTDAGVIKLASQMIIVLAVFQLFDAIQIIYSGILRGMADATVPGILTFICYFIITIPFSYWAAFHGGFNEIGIWMGFPVGLSICALMFHFRLKYLHRKLLVSMQA</sequence>
<dbReference type="PANTHER" id="PTHR43298">
    <property type="entry name" value="MULTIDRUG RESISTANCE PROTEIN NORM-RELATED"/>
    <property type="match status" value="1"/>
</dbReference>
<evidence type="ECO:0000313" key="11">
    <source>
        <dbReference type="EMBL" id="SFF28154.1"/>
    </source>
</evidence>
<dbReference type="PIRSF" id="PIRSF006603">
    <property type="entry name" value="DinF"/>
    <property type="match status" value="1"/>
</dbReference>
<dbReference type="PANTHER" id="PTHR43298:SF2">
    <property type="entry name" value="FMN_FAD EXPORTER YEEO-RELATED"/>
    <property type="match status" value="1"/>
</dbReference>
<keyword evidence="4" id="KW-1003">Cell membrane</keyword>
<dbReference type="EMBL" id="FONW01000004">
    <property type="protein sequence ID" value="SFF28154.1"/>
    <property type="molecule type" value="Genomic_DNA"/>
</dbReference>
<accession>A0A1I2HD98</accession>
<evidence type="ECO:0000256" key="4">
    <source>
        <dbReference type="ARBA" id="ARBA00022475"/>
    </source>
</evidence>
<feature type="transmembrane region" description="Helical" evidence="10">
    <location>
        <begin position="407"/>
        <end position="430"/>
    </location>
</feature>